<keyword evidence="5" id="KW-0175">Coiled coil</keyword>
<feature type="compositionally biased region" description="Polar residues" evidence="6">
    <location>
        <begin position="308"/>
        <end position="317"/>
    </location>
</feature>
<feature type="region of interest" description="Disordered" evidence="6">
    <location>
        <begin position="74"/>
        <end position="317"/>
    </location>
</feature>
<feature type="compositionally biased region" description="Basic residues" evidence="6">
    <location>
        <begin position="1"/>
        <end position="10"/>
    </location>
</feature>
<accession>A0A8H5TF70</accession>
<feature type="compositionally biased region" description="Polar residues" evidence="6">
    <location>
        <begin position="144"/>
        <end position="168"/>
    </location>
</feature>
<proteinExistence type="predicted"/>
<dbReference type="PANTHER" id="PTHR12911">
    <property type="entry name" value="SAD1/UNC-84-LIKE PROTEIN-RELATED"/>
    <property type="match status" value="1"/>
</dbReference>
<evidence type="ECO:0000313" key="9">
    <source>
        <dbReference type="Proteomes" id="UP000567885"/>
    </source>
</evidence>
<feature type="compositionally biased region" description="Basic and acidic residues" evidence="6">
    <location>
        <begin position="169"/>
        <end position="183"/>
    </location>
</feature>
<dbReference type="Gene3D" id="2.60.120.260">
    <property type="entry name" value="Galactose-binding domain-like"/>
    <property type="match status" value="1"/>
</dbReference>
<name>A0A8H5TF70_FUSHE</name>
<feature type="compositionally biased region" description="Polar residues" evidence="6">
    <location>
        <begin position="93"/>
        <end position="105"/>
    </location>
</feature>
<evidence type="ECO:0000256" key="6">
    <source>
        <dbReference type="SAM" id="MobiDB-lite"/>
    </source>
</evidence>
<dbReference type="AlphaFoldDB" id="A0A8H5TF70"/>
<dbReference type="PANTHER" id="PTHR12911:SF8">
    <property type="entry name" value="KLAROID PROTEIN-RELATED"/>
    <property type="match status" value="1"/>
</dbReference>
<feature type="compositionally biased region" description="Polar residues" evidence="6">
    <location>
        <begin position="271"/>
        <end position="284"/>
    </location>
</feature>
<dbReference type="PROSITE" id="PS51469">
    <property type="entry name" value="SUN"/>
    <property type="match status" value="1"/>
</dbReference>
<dbReference type="GO" id="GO:0034993">
    <property type="term" value="C:meiotic nuclear membrane microtubule tethering complex"/>
    <property type="evidence" value="ECO:0007669"/>
    <property type="project" value="TreeGrafter"/>
</dbReference>
<evidence type="ECO:0000256" key="2">
    <source>
        <dbReference type="ARBA" id="ARBA00022692"/>
    </source>
</evidence>
<evidence type="ECO:0000256" key="5">
    <source>
        <dbReference type="SAM" id="Coils"/>
    </source>
</evidence>
<feature type="compositionally biased region" description="Polar residues" evidence="6">
    <location>
        <begin position="39"/>
        <end position="49"/>
    </location>
</feature>
<feature type="domain" description="SUN" evidence="7">
    <location>
        <begin position="811"/>
        <end position="1013"/>
    </location>
</feature>
<comment type="subcellular location">
    <subcellularLocation>
        <location evidence="1">Membrane</location>
    </subcellularLocation>
</comment>
<evidence type="ECO:0000256" key="4">
    <source>
        <dbReference type="ARBA" id="ARBA00023136"/>
    </source>
</evidence>
<feature type="compositionally biased region" description="Polar residues" evidence="6">
    <location>
        <begin position="185"/>
        <end position="194"/>
    </location>
</feature>
<comment type="caution">
    <text evidence="8">The sequence shown here is derived from an EMBL/GenBank/DDBJ whole genome shotgun (WGS) entry which is preliminary data.</text>
</comment>
<feature type="compositionally biased region" description="Polar residues" evidence="6">
    <location>
        <begin position="228"/>
        <end position="237"/>
    </location>
</feature>
<reference evidence="8 9" key="1">
    <citation type="submission" date="2020-05" db="EMBL/GenBank/DDBJ databases">
        <title>Identification and distribution of gene clusters putatively required for synthesis of sphingolipid metabolism inhibitors in phylogenetically diverse species of the filamentous fungus Fusarium.</title>
        <authorList>
            <person name="Kim H.-S."/>
            <person name="Busman M."/>
            <person name="Brown D.W."/>
            <person name="Divon H."/>
            <person name="Uhlig S."/>
            <person name="Proctor R.H."/>
        </authorList>
    </citation>
    <scope>NUCLEOTIDE SEQUENCE [LARGE SCALE GENOMIC DNA]</scope>
    <source>
        <strain evidence="8 9">NRRL 20693</strain>
    </source>
</reference>
<evidence type="ECO:0000256" key="1">
    <source>
        <dbReference type="ARBA" id="ARBA00004370"/>
    </source>
</evidence>
<evidence type="ECO:0000259" key="7">
    <source>
        <dbReference type="PROSITE" id="PS51469"/>
    </source>
</evidence>
<gene>
    <name evidence="8" type="ORF">FHETE_5441</name>
</gene>
<evidence type="ECO:0000313" key="8">
    <source>
        <dbReference type="EMBL" id="KAF5668175.1"/>
    </source>
</evidence>
<protein>
    <recommendedName>
        <fullName evidence="7">SUN domain-containing protein</fullName>
    </recommendedName>
</protein>
<dbReference type="OrthoDB" id="342281at2759"/>
<dbReference type="InterPro" id="IPR012919">
    <property type="entry name" value="SUN_dom"/>
</dbReference>
<feature type="compositionally biased region" description="Acidic residues" evidence="6">
    <location>
        <begin position="255"/>
        <end position="268"/>
    </location>
</feature>
<keyword evidence="2" id="KW-0812">Transmembrane</keyword>
<evidence type="ECO:0000256" key="3">
    <source>
        <dbReference type="ARBA" id="ARBA00022989"/>
    </source>
</evidence>
<feature type="region of interest" description="Disordered" evidence="6">
    <location>
        <begin position="1"/>
        <end position="62"/>
    </location>
</feature>
<keyword evidence="4" id="KW-0472">Membrane</keyword>
<feature type="coiled-coil region" evidence="5">
    <location>
        <begin position="337"/>
        <end position="364"/>
    </location>
</feature>
<feature type="compositionally biased region" description="Basic and acidic residues" evidence="6">
    <location>
        <begin position="238"/>
        <end position="247"/>
    </location>
</feature>
<feature type="compositionally biased region" description="Basic and acidic residues" evidence="6">
    <location>
        <begin position="13"/>
        <end position="24"/>
    </location>
</feature>
<dbReference type="InterPro" id="IPR045119">
    <property type="entry name" value="SUN1-5"/>
</dbReference>
<dbReference type="Proteomes" id="UP000567885">
    <property type="component" value="Unassembled WGS sequence"/>
</dbReference>
<dbReference type="EMBL" id="JAAGWQ010000095">
    <property type="protein sequence ID" value="KAF5668175.1"/>
    <property type="molecule type" value="Genomic_DNA"/>
</dbReference>
<sequence length="1018" mass="114635">MPPRPARRSTRFTSREPEQGHAHDSPNGLVRPQLPVLQGTPSSRRQYTYGSAAEPPPRVGAGLQRMDLQNAVNQALSRPDDEEEFVRPARPKSTATRTENTTIRENASRVALEAAQQLAPGRDDDSSRSFGLESDYYEGATIGPATTSTLGPENQQAASKSSLRNQRGTTDERDLQPRTRDPPHTMTQAGKNGDTQTTAAGTTRHTREKSRDLDATQPKKGAAPATGMSANTPALNKTRQDANRLEVQKPQITEDNQEEGDSNDDSSESEIQTTGNTRQTQSGLFSGYRPAPQKPFQDRRRPRDNVGSLFSQGNVPKTRTSAIERALLIPDDPRERDRLIQQEIQEAEDQLARERAEREGIDHVRFQARTWQDWLIQRFAWLLSSWPFNLLWRQHEADEFDDFDDDEVNQGGPTEWWRLLNPMTYLDSVIWLVEKIIDHAIDLIDRIAGIQVRNSWIENLLWTVTVGSVGLLLGAFIISGSAALRPSLPSFPEMGSMPTGSMHWPSSSGFTSRIGNIIPSFSWPSWEKEDDDASNPWDAFPIDNIAIPDNYKQALDELKKHANGQKKTLNTLKSVLPTIVHMDLVDGRPVIKQEFWHALQDLLKKDGSFLNLDHKNGNYEVSSEQQWRAIVSRLEKDSSFNKKLKTDVDHRIEDKLPNFWDTWFRNNNDVLQPLFEKAMAKRETAGSGAAFDQKLYKIVNEELIKYNSTAVSREEFLAHLKKDFTTHESDIKEQLASLESRMKSHIEESIRSARMLAPQGTSDNEMRQLVRDIVRQTLTDGTLAAAAKSNIHAHYNLDLKHQVNFFGTGAGATMDSRLTTPVWDPYDRGIATEVALRRGLSGLQPLPAAAVLHPWQDEGDCFCASHGVDDNGHPHGAVLSIHLGHLVVPENIVIEHIHPDATTDPDARPRHIEVLARFDNKEEFDIVRDLSANQVTNKMWNFNPAPLHEKFVKISQFEYQGDQLNEGVHVQRISGDFVNLGIPTDHIIIRALSNYGAKDHTCIYRVKLFGKEKPDELV</sequence>
<organism evidence="8 9">
    <name type="scientific">Fusarium heterosporum</name>
    <dbReference type="NCBI Taxonomy" id="42747"/>
    <lineage>
        <taxon>Eukaryota</taxon>
        <taxon>Fungi</taxon>
        <taxon>Dikarya</taxon>
        <taxon>Ascomycota</taxon>
        <taxon>Pezizomycotina</taxon>
        <taxon>Sordariomycetes</taxon>
        <taxon>Hypocreomycetidae</taxon>
        <taxon>Hypocreales</taxon>
        <taxon>Nectriaceae</taxon>
        <taxon>Fusarium</taxon>
        <taxon>Fusarium heterosporum species complex</taxon>
    </lineage>
</organism>
<keyword evidence="3" id="KW-1133">Transmembrane helix</keyword>
<keyword evidence="9" id="KW-1185">Reference proteome</keyword>
<dbReference type="GO" id="GO:0043495">
    <property type="term" value="F:protein-membrane adaptor activity"/>
    <property type="evidence" value="ECO:0007669"/>
    <property type="project" value="TreeGrafter"/>
</dbReference>